<organism evidence="1 2">
    <name type="scientific">Xenorhabdus anantnagensis</name>
    <dbReference type="NCBI Taxonomy" id="3025875"/>
    <lineage>
        <taxon>Bacteria</taxon>
        <taxon>Pseudomonadati</taxon>
        <taxon>Pseudomonadota</taxon>
        <taxon>Gammaproteobacteria</taxon>
        <taxon>Enterobacterales</taxon>
        <taxon>Morganellaceae</taxon>
        <taxon>Xenorhabdus</taxon>
    </lineage>
</organism>
<evidence type="ECO:0000313" key="2">
    <source>
        <dbReference type="Proteomes" id="UP001220225"/>
    </source>
</evidence>
<proteinExistence type="predicted"/>
<dbReference type="NCBIfam" id="NF033153">
    <property type="entry name" value="phage_ICD_like"/>
    <property type="match status" value="1"/>
</dbReference>
<keyword evidence="2" id="KW-1185">Reference proteome</keyword>
<dbReference type="Pfam" id="PF10554">
    <property type="entry name" value="Phage_ASH"/>
    <property type="match status" value="1"/>
</dbReference>
<dbReference type="RefSeq" id="WP_273575781.1">
    <property type="nucleotide sequence ID" value="NZ_JAQRFN010000010.1"/>
</dbReference>
<reference evidence="1 2" key="1">
    <citation type="submission" date="2023-02" db="EMBL/GenBank/DDBJ databases">
        <title>Entomopathogenic bacteria.</title>
        <authorList>
            <person name="Machado R.A."/>
        </authorList>
    </citation>
    <scope>NUCLEOTIDE SEQUENCE [LARGE SCALE GENOMIC DNA]</scope>
    <source>
        <strain evidence="1 2">XENO-2</strain>
    </source>
</reference>
<evidence type="ECO:0000313" key="1">
    <source>
        <dbReference type="EMBL" id="MDC9597207.1"/>
    </source>
</evidence>
<gene>
    <name evidence="1" type="ORF">PSI14_10130</name>
</gene>
<accession>A0ABT5LS11</accession>
<sequence length="170" mass="18732">MCLPLLVDFGYIDPASAKSGVRRENLSKEYKATHDAPSVFFCVTASQHLPFKAVFAYTYSMVALSELPKGRLVSLYASILTSVSVTALSERENSGGDSFTKYKEIATMATIPTPTHFKFVFLSIKRADLDAIPSRIEAIAADEHNARSALSRDFVLLFAGRLPVQEVRHV</sequence>
<dbReference type="InterPro" id="IPR018880">
    <property type="entry name" value="Phage_P4_Ash"/>
</dbReference>
<dbReference type="EMBL" id="JAQRFN010000010">
    <property type="protein sequence ID" value="MDC9597207.1"/>
    <property type="molecule type" value="Genomic_DNA"/>
</dbReference>
<name>A0ABT5LS11_9GAMM</name>
<comment type="caution">
    <text evidence="1">The sequence shown here is derived from an EMBL/GenBank/DDBJ whole genome shotgun (WGS) entry which is preliminary data.</text>
</comment>
<protein>
    <submittedName>
        <fullName evidence="1">Host cell division inhibitor Icd-like protein</fullName>
    </submittedName>
</protein>
<dbReference type="Proteomes" id="UP001220225">
    <property type="component" value="Unassembled WGS sequence"/>
</dbReference>